<sequence>MDGTKKEENKCYCLEAFREKYGPHVQGQCMKLSCANYRKHKGLDKKGPN</sequence>
<evidence type="ECO:0000313" key="2">
    <source>
        <dbReference type="Proteomes" id="UP000789326"/>
    </source>
</evidence>
<name>A0A9W4KTG1_9BACI</name>
<dbReference type="EMBL" id="CAKKMG010000005">
    <property type="protein sequence ID" value="CAH0151373.1"/>
    <property type="molecule type" value="Genomic_DNA"/>
</dbReference>
<gene>
    <name evidence="1" type="ORF">SRABI133_00719</name>
</gene>
<evidence type="ECO:0000313" key="1">
    <source>
        <dbReference type="EMBL" id="CAH0151373.1"/>
    </source>
</evidence>
<dbReference type="RefSeq" id="WP_230300748.1">
    <property type="nucleotide sequence ID" value="NZ_CAKKMG010000005.1"/>
</dbReference>
<dbReference type="AlphaFoldDB" id="A0A9W4KTG1"/>
<comment type="caution">
    <text evidence="1">The sequence shown here is derived from an EMBL/GenBank/DDBJ whole genome shotgun (WGS) entry which is preliminary data.</text>
</comment>
<protein>
    <submittedName>
        <fullName evidence="1">Uncharacterized protein</fullName>
    </submittedName>
</protein>
<dbReference type="Proteomes" id="UP000789326">
    <property type="component" value="Unassembled WGS sequence"/>
</dbReference>
<organism evidence="1 2">
    <name type="scientific">Peribacillus simplex</name>
    <dbReference type="NCBI Taxonomy" id="1478"/>
    <lineage>
        <taxon>Bacteria</taxon>
        <taxon>Bacillati</taxon>
        <taxon>Bacillota</taxon>
        <taxon>Bacilli</taxon>
        <taxon>Bacillales</taxon>
        <taxon>Bacillaceae</taxon>
        <taxon>Peribacillus</taxon>
    </lineage>
</organism>
<proteinExistence type="predicted"/>
<accession>A0A9W4KTG1</accession>
<reference evidence="1" key="1">
    <citation type="submission" date="2021-11" db="EMBL/GenBank/DDBJ databases">
        <authorList>
            <person name="Bulgarelli D."/>
        </authorList>
    </citation>
    <scope>NUCLEOTIDE SEQUENCE</scope>
    <source>
        <strain evidence="1">Bi133</strain>
    </source>
</reference>